<organism evidence="1 2">
    <name type="scientific">Kineosporia mesophila</name>
    <dbReference type="NCBI Taxonomy" id="566012"/>
    <lineage>
        <taxon>Bacteria</taxon>
        <taxon>Bacillati</taxon>
        <taxon>Actinomycetota</taxon>
        <taxon>Actinomycetes</taxon>
        <taxon>Kineosporiales</taxon>
        <taxon>Kineosporiaceae</taxon>
        <taxon>Kineosporia</taxon>
    </lineage>
</organism>
<keyword evidence="2" id="KW-1185">Reference proteome</keyword>
<dbReference type="Proteomes" id="UP001501074">
    <property type="component" value="Unassembled WGS sequence"/>
</dbReference>
<accession>A0ABP6ZRG2</accession>
<sequence length="111" mass="12142">MLFGYQTVRPDSSDDEVTNGRRVLVAYAALEGYTLGEIFLEWTPGTAFSALSALVATAERCEVRTVAVPSVLDLGWLPRVQELVRRKLESGGLTVLVLQSTGAQAERRWSA</sequence>
<proteinExistence type="predicted"/>
<evidence type="ECO:0008006" key="3">
    <source>
        <dbReference type="Google" id="ProtNLM"/>
    </source>
</evidence>
<dbReference type="EMBL" id="BAAAZO010000006">
    <property type="protein sequence ID" value="GAA3617024.1"/>
    <property type="molecule type" value="Genomic_DNA"/>
</dbReference>
<evidence type="ECO:0000313" key="2">
    <source>
        <dbReference type="Proteomes" id="UP001501074"/>
    </source>
</evidence>
<name>A0ABP6ZRG2_9ACTN</name>
<comment type="caution">
    <text evidence="1">The sequence shown here is derived from an EMBL/GenBank/DDBJ whole genome shotgun (WGS) entry which is preliminary data.</text>
</comment>
<protein>
    <recommendedName>
        <fullName evidence="3">Resolvase/invertase-type recombinase catalytic domain-containing protein</fullName>
    </recommendedName>
</protein>
<evidence type="ECO:0000313" key="1">
    <source>
        <dbReference type="EMBL" id="GAA3617024.1"/>
    </source>
</evidence>
<reference evidence="2" key="1">
    <citation type="journal article" date="2019" name="Int. J. Syst. Evol. Microbiol.">
        <title>The Global Catalogue of Microorganisms (GCM) 10K type strain sequencing project: providing services to taxonomists for standard genome sequencing and annotation.</title>
        <authorList>
            <consortium name="The Broad Institute Genomics Platform"/>
            <consortium name="The Broad Institute Genome Sequencing Center for Infectious Disease"/>
            <person name="Wu L."/>
            <person name="Ma J."/>
        </authorList>
    </citation>
    <scope>NUCLEOTIDE SEQUENCE [LARGE SCALE GENOMIC DNA]</scope>
    <source>
        <strain evidence="2">JCM 16902</strain>
    </source>
</reference>
<dbReference type="RefSeq" id="WP_231482567.1">
    <property type="nucleotide sequence ID" value="NZ_BAAAZO010000006.1"/>
</dbReference>
<gene>
    <name evidence="1" type="ORF">GCM10022223_36930</name>
</gene>